<dbReference type="InterPro" id="IPR016548">
    <property type="entry name" value="UCP009180"/>
</dbReference>
<dbReference type="GO" id="GO:0051537">
    <property type="term" value="F:2 iron, 2 sulfur cluster binding"/>
    <property type="evidence" value="ECO:0007669"/>
    <property type="project" value="UniProtKB-KW"/>
</dbReference>
<gene>
    <name evidence="6" type="ORF">RCIX1685</name>
</gene>
<dbReference type="KEGG" id="rci:RCIX1685"/>
<evidence type="ECO:0000259" key="5">
    <source>
        <dbReference type="SMART" id="SM00704"/>
    </source>
</evidence>
<dbReference type="SMART" id="SM00704">
    <property type="entry name" value="ZnF_CDGSH"/>
    <property type="match status" value="2"/>
</dbReference>
<dbReference type="eggNOG" id="arCOG03174">
    <property type="taxonomic scope" value="Archaea"/>
</dbReference>
<keyword evidence="4" id="KW-0411">Iron-sulfur</keyword>
<evidence type="ECO:0000256" key="1">
    <source>
        <dbReference type="ARBA" id="ARBA00022714"/>
    </source>
</evidence>
<proteinExistence type="predicted"/>
<dbReference type="EMBL" id="AM114193">
    <property type="protein sequence ID" value="CAJ36907.1"/>
    <property type="molecule type" value="Genomic_DNA"/>
</dbReference>
<dbReference type="Pfam" id="PF09360">
    <property type="entry name" value="zf-CDGSH"/>
    <property type="match status" value="2"/>
</dbReference>
<evidence type="ECO:0000256" key="4">
    <source>
        <dbReference type="ARBA" id="ARBA00023014"/>
    </source>
</evidence>
<dbReference type="InterPro" id="IPR010693">
    <property type="entry name" value="Divergent_4Fe-4S_mono-cluster"/>
</dbReference>
<organism evidence="6 7">
    <name type="scientific">Methanocella arvoryzae (strain DSM 22066 / NBRC 105507 / MRE50)</name>
    <dbReference type="NCBI Taxonomy" id="351160"/>
    <lineage>
        <taxon>Archaea</taxon>
        <taxon>Methanobacteriati</taxon>
        <taxon>Methanobacteriota</taxon>
        <taxon>Stenosarchaea group</taxon>
        <taxon>Methanomicrobia</taxon>
        <taxon>Methanocellales</taxon>
        <taxon>Methanocellaceae</taxon>
        <taxon>Methanocella</taxon>
    </lineage>
</organism>
<dbReference type="AlphaFoldDB" id="Q0W3Y6"/>
<name>Q0W3Y6_METAR</name>
<dbReference type="InterPro" id="IPR052950">
    <property type="entry name" value="CISD"/>
</dbReference>
<feature type="domain" description="Iron-binding zinc finger CDGSH type" evidence="5">
    <location>
        <begin position="192"/>
        <end position="229"/>
    </location>
</feature>
<dbReference type="InterPro" id="IPR018967">
    <property type="entry name" value="FeS-contain_CDGSH-typ"/>
</dbReference>
<evidence type="ECO:0000256" key="2">
    <source>
        <dbReference type="ARBA" id="ARBA00022723"/>
    </source>
</evidence>
<dbReference type="Gene3D" id="3.40.5.90">
    <property type="entry name" value="CDGSH iron-sulfur domain, mitoNEET-type"/>
    <property type="match status" value="2"/>
</dbReference>
<dbReference type="PIRSF" id="PIRSF009180">
    <property type="entry name" value="UCP009180"/>
    <property type="match status" value="1"/>
</dbReference>
<dbReference type="PANTHER" id="PTHR46491:SF3">
    <property type="entry name" value="CDGSH IRON-SULFUR DOMAIN-CONTAINING PROTEIN 3, MITOCHONDRIAL"/>
    <property type="match status" value="1"/>
</dbReference>
<dbReference type="STRING" id="351160.RCIX1685"/>
<dbReference type="GO" id="GO:0046872">
    <property type="term" value="F:metal ion binding"/>
    <property type="evidence" value="ECO:0007669"/>
    <property type="project" value="UniProtKB-KW"/>
</dbReference>
<evidence type="ECO:0000256" key="3">
    <source>
        <dbReference type="ARBA" id="ARBA00023004"/>
    </source>
</evidence>
<keyword evidence="1" id="KW-0001">2Fe-2S</keyword>
<dbReference type="GO" id="GO:0005737">
    <property type="term" value="C:cytoplasm"/>
    <property type="evidence" value="ECO:0007669"/>
    <property type="project" value="UniProtKB-ARBA"/>
</dbReference>
<dbReference type="InterPro" id="IPR042216">
    <property type="entry name" value="MitoNEET_CISD"/>
</dbReference>
<reference evidence="6 7" key="1">
    <citation type="journal article" date="2006" name="Science">
        <title>Genome of rice cluster I archaea -- the key methane producers in the rice rhizosphere.</title>
        <authorList>
            <person name="Erkel C."/>
            <person name="Kube M."/>
            <person name="Reinhardt R."/>
            <person name="Liesack W."/>
        </authorList>
    </citation>
    <scope>NUCLEOTIDE SEQUENCE [LARGE SCALE GENOMIC DNA]</scope>
    <source>
        <strain evidence="7">DSM 22066 / NBRC 105507 / MRE50</strain>
    </source>
</reference>
<dbReference type="PANTHER" id="PTHR46491">
    <property type="entry name" value="CDGSH IRON SULFUR DOMAIN PROTEIN HOMOLOG"/>
    <property type="match status" value="1"/>
</dbReference>
<dbReference type="Proteomes" id="UP000000663">
    <property type="component" value="Chromosome"/>
</dbReference>
<keyword evidence="3" id="KW-0408">Iron</keyword>
<dbReference type="PATRIC" id="fig|351160.9.peg.1371"/>
<evidence type="ECO:0000313" key="6">
    <source>
        <dbReference type="EMBL" id="CAJ36907.1"/>
    </source>
</evidence>
<evidence type="ECO:0000313" key="7">
    <source>
        <dbReference type="Proteomes" id="UP000000663"/>
    </source>
</evidence>
<keyword evidence="7" id="KW-1185">Reference proteome</keyword>
<dbReference type="RefSeq" id="WP_012035656.1">
    <property type="nucleotide sequence ID" value="NC_009464.1"/>
</dbReference>
<keyword evidence="2" id="KW-0479">Metal-binding</keyword>
<dbReference type="GeneID" id="5144020"/>
<sequence length="236" mass="25716">MWGNPDLSRKVTIAKNGPYLVEGKLPLAKEIIVVDGDGTPVEWQPGETYPDREVYALCRCGESKHKPFCDGMHARTGFDGTETASHKKFVDQADVISGKDIALLDAPDLCASARFCHQAGGIWDLVPKVKDEKSRALAEKIAGQCPSGRLVIWDKKAEKPVEPLFEPSVSLVEDPDAGVSGPIWLKGGVSLESADGRKYETRNRVTLCRCGRSGNKPFCDGSHIDSEFNDGDESLE</sequence>
<protein>
    <recommendedName>
        <fullName evidence="5">Iron-binding zinc finger CDGSH type domain-containing protein</fullName>
    </recommendedName>
</protein>
<accession>Q0W3Y6</accession>
<feature type="domain" description="Iron-binding zinc finger CDGSH type" evidence="5">
    <location>
        <begin position="26"/>
        <end position="79"/>
    </location>
</feature>
<dbReference type="Pfam" id="PF06902">
    <property type="entry name" value="Fer4_19"/>
    <property type="match status" value="1"/>
</dbReference>